<dbReference type="Proteomes" id="UP000501705">
    <property type="component" value="Chromosome"/>
</dbReference>
<feature type="transmembrane region" description="Helical" evidence="1">
    <location>
        <begin position="119"/>
        <end position="139"/>
    </location>
</feature>
<protein>
    <submittedName>
        <fullName evidence="2">Uncharacterized protein</fullName>
    </submittedName>
</protein>
<dbReference type="Pfam" id="PF19545">
    <property type="entry name" value="DUF6069"/>
    <property type="match status" value="1"/>
</dbReference>
<feature type="transmembrane region" description="Helical" evidence="1">
    <location>
        <begin position="92"/>
        <end position="113"/>
    </location>
</feature>
<keyword evidence="1" id="KW-0472">Membrane</keyword>
<organism evidence="2 3">
    <name type="scientific">Nocardia brasiliensis</name>
    <dbReference type="NCBI Taxonomy" id="37326"/>
    <lineage>
        <taxon>Bacteria</taxon>
        <taxon>Bacillati</taxon>
        <taxon>Actinomycetota</taxon>
        <taxon>Actinomycetes</taxon>
        <taxon>Mycobacteriales</taxon>
        <taxon>Nocardiaceae</taxon>
        <taxon>Nocardia</taxon>
    </lineage>
</organism>
<evidence type="ECO:0000313" key="3">
    <source>
        <dbReference type="Proteomes" id="UP000501705"/>
    </source>
</evidence>
<keyword evidence="1" id="KW-1133">Transmembrane helix</keyword>
<reference evidence="2 3" key="1">
    <citation type="journal article" date="2019" name="ACS Chem. Biol.">
        <title>Identification and Mobilization of a Cryptic Antibiotic Biosynthesis Gene Locus from a Human-Pathogenic Nocardia Isolate.</title>
        <authorList>
            <person name="Herisse M."/>
            <person name="Ishida K."/>
            <person name="Porter J.L."/>
            <person name="Howden B."/>
            <person name="Hertweck C."/>
            <person name="Stinear T.P."/>
            <person name="Pidot S.J."/>
        </authorList>
    </citation>
    <scope>NUCLEOTIDE SEQUENCE [LARGE SCALE GENOMIC DNA]</scope>
    <source>
        <strain evidence="2 3">AUSMDU00024985</strain>
    </source>
</reference>
<gene>
    <name evidence="2" type="ORF">F5X71_03695</name>
</gene>
<name>A0A6G9XKU9_NOCBR</name>
<sequence>MAIMQTTTTAALRIPAVSRPTAILGSVATAVAVNLVVWALGLAAGGSFDVVEQGVTNHVGVGAVVISSAVPLLIGMTLAALASYVRVGVLRVAQVVGGVLAIATIGLTVSATFDTVSTIALSMMHVVLAPVLVLGLEAMRRGLTQR</sequence>
<keyword evidence="1" id="KW-0812">Transmembrane</keyword>
<feature type="transmembrane region" description="Helical" evidence="1">
    <location>
        <begin position="61"/>
        <end position="85"/>
    </location>
</feature>
<feature type="transmembrane region" description="Helical" evidence="1">
    <location>
        <begin position="21"/>
        <end position="41"/>
    </location>
</feature>
<dbReference type="EMBL" id="CP046171">
    <property type="protein sequence ID" value="QIS01534.1"/>
    <property type="molecule type" value="Genomic_DNA"/>
</dbReference>
<dbReference type="InterPro" id="IPR045713">
    <property type="entry name" value="DUF6069"/>
</dbReference>
<evidence type="ECO:0000313" key="2">
    <source>
        <dbReference type="EMBL" id="QIS01534.1"/>
    </source>
</evidence>
<proteinExistence type="predicted"/>
<accession>A0A6G9XKU9</accession>
<dbReference type="AlphaFoldDB" id="A0A6G9XKU9"/>
<dbReference type="RefSeq" id="WP_167460675.1">
    <property type="nucleotide sequence ID" value="NZ_CP046171.1"/>
</dbReference>
<evidence type="ECO:0000256" key="1">
    <source>
        <dbReference type="SAM" id="Phobius"/>
    </source>
</evidence>